<evidence type="ECO:0000313" key="11">
    <source>
        <dbReference type="Proteomes" id="UP001589747"/>
    </source>
</evidence>
<dbReference type="PANTHER" id="PTHR43033:SF1">
    <property type="entry name" value="TRNA(ILE)-LYSIDINE SYNTHASE-RELATED"/>
    <property type="match status" value="1"/>
</dbReference>
<dbReference type="SMART" id="SM00977">
    <property type="entry name" value="TilS_C"/>
    <property type="match status" value="1"/>
</dbReference>
<evidence type="ECO:0000256" key="4">
    <source>
        <dbReference type="ARBA" id="ARBA00022694"/>
    </source>
</evidence>
<dbReference type="Pfam" id="PF11734">
    <property type="entry name" value="TilS_C"/>
    <property type="match status" value="1"/>
</dbReference>
<keyword evidence="3 8" id="KW-0436">Ligase</keyword>
<proteinExistence type="inferred from homology"/>
<dbReference type="EC" id="6.3.4.19" evidence="8"/>
<dbReference type="Pfam" id="PF01171">
    <property type="entry name" value="ATP_bind_3"/>
    <property type="match status" value="1"/>
</dbReference>
<keyword evidence="4 8" id="KW-0819">tRNA processing</keyword>
<evidence type="ECO:0000256" key="3">
    <source>
        <dbReference type="ARBA" id="ARBA00022598"/>
    </source>
</evidence>
<dbReference type="Proteomes" id="UP001589747">
    <property type="component" value="Unassembled WGS sequence"/>
</dbReference>
<evidence type="ECO:0000256" key="6">
    <source>
        <dbReference type="ARBA" id="ARBA00022840"/>
    </source>
</evidence>
<comment type="catalytic activity">
    <reaction evidence="7 8">
        <text>cytidine(34) in tRNA(Ile2) + L-lysine + ATP = lysidine(34) in tRNA(Ile2) + AMP + diphosphate + H(+)</text>
        <dbReference type="Rhea" id="RHEA:43744"/>
        <dbReference type="Rhea" id="RHEA-COMP:10625"/>
        <dbReference type="Rhea" id="RHEA-COMP:10670"/>
        <dbReference type="ChEBI" id="CHEBI:15378"/>
        <dbReference type="ChEBI" id="CHEBI:30616"/>
        <dbReference type="ChEBI" id="CHEBI:32551"/>
        <dbReference type="ChEBI" id="CHEBI:33019"/>
        <dbReference type="ChEBI" id="CHEBI:82748"/>
        <dbReference type="ChEBI" id="CHEBI:83665"/>
        <dbReference type="ChEBI" id="CHEBI:456215"/>
        <dbReference type="EC" id="6.3.4.19"/>
    </reaction>
</comment>
<keyword evidence="2 8" id="KW-0963">Cytoplasm</keyword>
<dbReference type="InterPro" id="IPR011063">
    <property type="entry name" value="TilS/TtcA_N"/>
</dbReference>
<name>A0ABV5KGJ4_9BACL</name>
<gene>
    <name evidence="8 10" type="primary">tilS</name>
    <name evidence="10" type="ORF">ACFFSY_00120</name>
</gene>
<dbReference type="CDD" id="cd01992">
    <property type="entry name" value="TilS_N"/>
    <property type="match status" value="1"/>
</dbReference>
<comment type="domain">
    <text evidence="8">The N-terminal region contains the highly conserved SGGXDS motif, predicted to be a P-loop motif involved in ATP binding.</text>
</comment>
<accession>A0ABV5KGJ4</accession>
<dbReference type="SUPFAM" id="SSF82829">
    <property type="entry name" value="MesJ substrate recognition domain-like"/>
    <property type="match status" value="1"/>
</dbReference>
<keyword evidence="11" id="KW-1185">Reference proteome</keyword>
<keyword evidence="5 8" id="KW-0547">Nucleotide-binding</keyword>
<evidence type="ECO:0000256" key="1">
    <source>
        <dbReference type="ARBA" id="ARBA00004496"/>
    </source>
</evidence>
<evidence type="ECO:0000259" key="9">
    <source>
        <dbReference type="SMART" id="SM00977"/>
    </source>
</evidence>
<dbReference type="GO" id="GO:0032267">
    <property type="term" value="F:tRNA(Ile)-lysidine synthase activity"/>
    <property type="evidence" value="ECO:0007669"/>
    <property type="project" value="UniProtKB-EC"/>
</dbReference>
<dbReference type="InterPro" id="IPR012094">
    <property type="entry name" value="tRNA_Ile_lys_synt"/>
</dbReference>
<dbReference type="Gene3D" id="1.20.59.20">
    <property type="match status" value="1"/>
</dbReference>
<comment type="caution">
    <text evidence="10">The sequence shown here is derived from an EMBL/GenBank/DDBJ whole genome shotgun (WGS) entry which is preliminary data.</text>
</comment>
<feature type="domain" description="Lysidine-tRNA(Ile) synthetase C-terminal" evidence="9">
    <location>
        <begin position="392"/>
        <end position="465"/>
    </location>
</feature>
<dbReference type="PANTHER" id="PTHR43033">
    <property type="entry name" value="TRNA(ILE)-LYSIDINE SYNTHASE-RELATED"/>
    <property type="match status" value="1"/>
</dbReference>
<comment type="function">
    <text evidence="8">Ligates lysine onto the cytidine present at position 34 of the AUA codon-specific tRNA(Ile) that contains the anticodon CAU, in an ATP-dependent manner. Cytidine is converted to lysidine, thus changing the amino acid specificity of the tRNA from methionine to isoleucine.</text>
</comment>
<dbReference type="NCBIfam" id="TIGR02433">
    <property type="entry name" value="lysidine_TilS_C"/>
    <property type="match status" value="1"/>
</dbReference>
<evidence type="ECO:0000256" key="7">
    <source>
        <dbReference type="ARBA" id="ARBA00048539"/>
    </source>
</evidence>
<comment type="subcellular location">
    <subcellularLocation>
        <location evidence="1 8">Cytoplasm</location>
    </subcellularLocation>
</comment>
<dbReference type="RefSeq" id="WP_377488085.1">
    <property type="nucleotide sequence ID" value="NZ_JBHMDO010000001.1"/>
</dbReference>
<evidence type="ECO:0000313" key="10">
    <source>
        <dbReference type="EMBL" id="MFB9324346.1"/>
    </source>
</evidence>
<dbReference type="EMBL" id="JBHMDO010000001">
    <property type="protein sequence ID" value="MFB9324346.1"/>
    <property type="molecule type" value="Genomic_DNA"/>
</dbReference>
<keyword evidence="6 8" id="KW-0067">ATP-binding</keyword>
<dbReference type="InterPro" id="IPR012796">
    <property type="entry name" value="Lysidine-tRNA-synth_C"/>
</dbReference>
<dbReference type="NCBIfam" id="TIGR02432">
    <property type="entry name" value="lysidine_TilS_N"/>
    <property type="match status" value="1"/>
</dbReference>
<organism evidence="10 11">
    <name type="scientific">Paenibacillus aurantiacus</name>
    <dbReference type="NCBI Taxonomy" id="1936118"/>
    <lineage>
        <taxon>Bacteria</taxon>
        <taxon>Bacillati</taxon>
        <taxon>Bacillota</taxon>
        <taxon>Bacilli</taxon>
        <taxon>Bacillales</taxon>
        <taxon>Paenibacillaceae</taxon>
        <taxon>Paenibacillus</taxon>
    </lineage>
</organism>
<evidence type="ECO:0000256" key="8">
    <source>
        <dbReference type="HAMAP-Rule" id="MF_01161"/>
    </source>
</evidence>
<comment type="similarity">
    <text evidence="8">Belongs to the tRNA(Ile)-lysidine synthase family.</text>
</comment>
<dbReference type="SUPFAM" id="SSF52402">
    <property type="entry name" value="Adenine nucleotide alpha hydrolases-like"/>
    <property type="match status" value="1"/>
</dbReference>
<dbReference type="InterPro" id="IPR012795">
    <property type="entry name" value="tRNA_Ile_lys_synt_N"/>
</dbReference>
<protein>
    <recommendedName>
        <fullName evidence="8">tRNA(Ile)-lysidine synthase</fullName>
        <ecNumber evidence="8">6.3.4.19</ecNumber>
    </recommendedName>
    <alternativeName>
        <fullName evidence="8">tRNA(Ile)-2-lysyl-cytidine synthase</fullName>
    </alternativeName>
    <alternativeName>
        <fullName evidence="8">tRNA(Ile)-lysidine synthetase</fullName>
    </alternativeName>
</protein>
<evidence type="ECO:0000256" key="5">
    <source>
        <dbReference type="ARBA" id="ARBA00022741"/>
    </source>
</evidence>
<dbReference type="HAMAP" id="MF_01161">
    <property type="entry name" value="tRNA_Ile_lys_synt"/>
    <property type="match status" value="1"/>
</dbReference>
<dbReference type="Gene3D" id="3.40.50.620">
    <property type="entry name" value="HUPs"/>
    <property type="match status" value="1"/>
</dbReference>
<dbReference type="InterPro" id="IPR014729">
    <property type="entry name" value="Rossmann-like_a/b/a_fold"/>
</dbReference>
<evidence type="ECO:0000256" key="2">
    <source>
        <dbReference type="ARBA" id="ARBA00022490"/>
    </source>
</evidence>
<dbReference type="SUPFAM" id="SSF56037">
    <property type="entry name" value="PheT/TilS domain"/>
    <property type="match status" value="1"/>
</dbReference>
<reference evidence="10 11" key="1">
    <citation type="submission" date="2024-09" db="EMBL/GenBank/DDBJ databases">
        <authorList>
            <person name="Sun Q."/>
            <person name="Mori K."/>
        </authorList>
    </citation>
    <scope>NUCLEOTIDE SEQUENCE [LARGE SCALE GENOMIC DNA]</scope>
    <source>
        <strain evidence="10 11">TISTR 2452</strain>
    </source>
</reference>
<sequence>MDEQELIHKVRTQAAARKLWERGDTIIVAVSGGPDSTALLDLLHRIQGDEGLRLVAAHVDHGFRGEESAAEAVAVRRFAKNLGIPCESVFIDLPVYIEETGMNSQAAAREKRYDFLLRTARKYGARRIALGHHADDQAETVLMRLLRGTGTTGLAGIAFSRDEKNVQLIRPLLRITKTALVQYCKARGLTVTDDSSNHKRDYTRNRIRLDLMPVLRSFNPQLSDSLVRLSDIAAEEDDWMESEAKEAFRRLAVAEADGYRLERGALLGLHVALQRRLIKLILIHMGMEKETTPFDTVESMREAAREDAASTWRIDAGGGIRFAREYEVLRFWRGGVHAPGAYRYELEAAVNQLYIAEAGIALSLTLEQAAGTTKPAGRCEAMFDAERLEFPLVARNRLPGDRMRVLGLNGTKKVQDMFVDERIPPSRRGLMPLLADASGDIIWIPGVRRGEAAQVTEVTRQVLRIRARFDDA</sequence>
<feature type="binding site" evidence="8">
    <location>
        <begin position="31"/>
        <end position="36"/>
    </location>
    <ligand>
        <name>ATP</name>
        <dbReference type="ChEBI" id="CHEBI:30616"/>
    </ligand>
</feature>